<keyword evidence="2" id="KW-1133">Transmembrane helix</keyword>
<evidence type="ECO:0000256" key="2">
    <source>
        <dbReference type="SAM" id="Phobius"/>
    </source>
</evidence>
<keyword evidence="5" id="KW-1185">Reference proteome</keyword>
<keyword evidence="2" id="KW-0472">Membrane</keyword>
<reference evidence="4 5" key="1">
    <citation type="journal article" date="2010" name="Genome Biol. Evol.">
        <title>The sequence of a 1.8-mb bacterial linear plasmid reveals a rich evolutionary reservoir of secondary metabolic pathways.</title>
        <authorList>
            <person name="Medema M.H."/>
            <person name="Trefzer A."/>
            <person name="Kovalchuk A."/>
            <person name="van den Berg M."/>
            <person name="Mueller U."/>
            <person name="Heijne W."/>
            <person name="Wu L."/>
            <person name="Alam M.T."/>
            <person name="Ronning C.M."/>
            <person name="Nierman W.C."/>
            <person name="Bovenberg R.A.L."/>
            <person name="Breitling R."/>
            <person name="Takano E."/>
        </authorList>
    </citation>
    <scope>NUCLEOTIDE SEQUENCE [LARGE SCALE GENOMIC DNA]</scope>
    <source>
        <strain evidence="5">ATCC 27064 / DSM 738 / JCM 4710 / NBRC 13307 / NCIMB 12785 / NRRL 3585 / VKM Ac-602</strain>
        <plasmid evidence="4">pSCL4</plasmid>
    </source>
</reference>
<feature type="compositionally biased region" description="Low complexity" evidence="1">
    <location>
        <begin position="158"/>
        <end position="187"/>
    </location>
</feature>
<keyword evidence="4" id="KW-0614">Plasmid</keyword>
<feature type="compositionally biased region" description="Basic residues" evidence="1">
    <location>
        <begin position="366"/>
        <end position="386"/>
    </location>
</feature>
<feature type="compositionally biased region" description="Basic and acidic residues" evidence="1">
    <location>
        <begin position="195"/>
        <end position="204"/>
    </location>
</feature>
<dbReference type="EMBL" id="CM000914">
    <property type="protein sequence ID" value="EFG03751.2"/>
    <property type="molecule type" value="Genomic_DNA"/>
</dbReference>
<evidence type="ECO:0000313" key="5">
    <source>
        <dbReference type="Proteomes" id="UP000002357"/>
    </source>
</evidence>
<protein>
    <recommendedName>
        <fullName evidence="3">DUF6919 domain-containing protein</fullName>
    </recommendedName>
</protein>
<keyword evidence="2" id="KW-0812">Transmembrane</keyword>
<feature type="region of interest" description="Disordered" evidence="1">
    <location>
        <begin position="327"/>
        <end position="406"/>
    </location>
</feature>
<geneLocation type="plasmid" evidence="4 5">
    <name>pSCL4</name>
</geneLocation>
<evidence type="ECO:0000256" key="1">
    <source>
        <dbReference type="SAM" id="MobiDB-lite"/>
    </source>
</evidence>
<dbReference type="AlphaFoldDB" id="D5SIK8"/>
<dbReference type="Pfam" id="PF21897">
    <property type="entry name" value="DUF6919"/>
    <property type="match status" value="1"/>
</dbReference>
<dbReference type="InterPro" id="IPR054212">
    <property type="entry name" value="DUF6919"/>
</dbReference>
<proteinExistence type="predicted"/>
<accession>D5SIK8</accession>
<dbReference type="Proteomes" id="UP000002357">
    <property type="component" value="Plasmid pSCL4"/>
</dbReference>
<evidence type="ECO:0000259" key="3">
    <source>
        <dbReference type="Pfam" id="PF21897"/>
    </source>
</evidence>
<feature type="domain" description="DUF6919" evidence="3">
    <location>
        <begin position="216"/>
        <end position="343"/>
    </location>
</feature>
<organism evidence="4 5">
    <name type="scientific">Streptomyces clavuligerus</name>
    <dbReference type="NCBI Taxonomy" id="1901"/>
    <lineage>
        <taxon>Bacteria</taxon>
        <taxon>Bacillati</taxon>
        <taxon>Actinomycetota</taxon>
        <taxon>Actinomycetes</taxon>
        <taxon>Kitasatosporales</taxon>
        <taxon>Streptomycetaceae</taxon>
        <taxon>Streptomyces</taxon>
    </lineage>
</organism>
<sequence>MTCHLRPPRGQSGSSGPPADPPGLAVDHTSPKLPVRSARQAGYAPPAVQKLSRPPHPRSSQQVTERIRSVHNLAQHSGGLPIEGSTVYTLWQLAGITGLVLGYLSRNNGVRALWAGHGAATVSMVWAATPQPGRPVAAGLAVLALTVLSALARAAASLSAARPRPRSGPRSTSRYPSHQPTTAQSTAPPAPDPAARIDRRDCPVKIRLPRTTHRTDRARWATARTMTDLGHLTADWLEGTLRHHPAYRGTGPNPRTSPVVPVLARLNRTGLVTANSQPGHSPTRRWNRTVRTQRAAVDGWTTDQALLHALTRTAQAHDLHLILNPPGTTADRGPIPVTCRNGTADHLVRRPLPPGPPHTALDRNPPRRTHRPHRSHPHHPHRHHLGPLHTPLDHPHHHPDHRNTPMLPRPHTTLLLLAVPFAAVTVAVVLNACRLKLYADRHRIEIAARPRPACPQCHGNGGWWTDGAFPDMEACGCWAKRRELRIRLLPSPAWNEPPF</sequence>
<name>D5SIK8_STRCL</name>
<feature type="region of interest" description="Disordered" evidence="1">
    <location>
        <begin position="158"/>
        <end position="210"/>
    </location>
</feature>
<feature type="compositionally biased region" description="Low complexity" evidence="1">
    <location>
        <begin position="8"/>
        <end position="17"/>
    </location>
</feature>
<feature type="transmembrane region" description="Helical" evidence="2">
    <location>
        <begin position="412"/>
        <end position="432"/>
    </location>
</feature>
<dbReference type="eggNOG" id="ENOG5030HTZ">
    <property type="taxonomic scope" value="Bacteria"/>
</dbReference>
<feature type="region of interest" description="Disordered" evidence="1">
    <location>
        <begin position="1"/>
        <end position="61"/>
    </location>
</feature>
<evidence type="ECO:0000313" key="4">
    <source>
        <dbReference type="EMBL" id="EFG03751.2"/>
    </source>
</evidence>
<gene>
    <name evidence="4" type="ORF">SCLAV_p0260</name>
</gene>